<dbReference type="InterPro" id="IPR000182">
    <property type="entry name" value="GNAT_dom"/>
</dbReference>
<dbReference type="AlphaFoldDB" id="A0A4P6P417"/>
<accession>A0A4P6P417</accession>
<sequence length="174" mass="20509">MSQLKSIIKRLVPQYEFYRIFKCELPAKQVQLANQFDFCLIEEQALKKQALYVSTQAYQNENSLAFGITHNNNLIAIQWYWYGHQVNKLDWWSTPENSAMSMHIQVTPEYQGQGVSTQLKSLALAELKKQGFQYAFSRVWHNHWASIAMNRKLKAKQVGWLVRLFNKNFHAKYC</sequence>
<dbReference type="RefSeq" id="WP_130602408.1">
    <property type="nucleotide sequence ID" value="NZ_CP034759.1"/>
</dbReference>
<feature type="domain" description="N-acetyltransferase" evidence="1">
    <location>
        <begin position="25"/>
        <end position="174"/>
    </location>
</feature>
<evidence type="ECO:0000259" key="1">
    <source>
        <dbReference type="PROSITE" id="PS51186"/>
    </source>
</evidence>
<dbReference type="InterPro" id="IPR016181">
    <property type="entry name" value="Acyl_CoA_acyltransferase"/>
</dbReference>
<dbReference type="Gene3D" id="3.40.630.30">
    <property type="match status" value="1"/>
</dbReference>
<evidence type="ECO:0000313" key="2">
    <source>
        <dbReference type="EMBL" id="QBG36346.1"/>
    </source>
</evidence>
<proteinExistence type="predicted"/>
<dbReference type="Proteomes" id="UP000290244">
    <property type="component" value="Chromosome"/>
</dbReference>
<evidence type="ECO:0000313" key="3">
    <source>
        <dbReference type="Proteomes" id="UP000290244"/>
    </source>
</evidence>
<dbReference type="GO" id="GO:0016747">
    <property type="term" value="F:acyltransferase activity, transferring groups other than amino-acyl groups"/>
    <property type="evidence" value="ECO:0007669"/>
    <property type="project" value="InterPro"/>
</dbReference>
<dbReference type="SUPFAM" id="SSF55729">
    <property type="entry name" value="Acyl-CoA N-acyltransferases (Nat)"/>
    <property type="match status" value="1"/>
</dbReference>
<dbReference type="EMBL" id="CP034759">
    <property type="protein sequence ID" value="QBG36346.1"/>
    <property type="molecule type" value="Genomic_DNA"/>
</dbReference>
<dbReference type="CDD" id="cd04301">
    <property type="entry name" value="NAT_SF"/>
    <property type="match status" value="1"/>
</dbReference>
<dbReference type="KEGG" id="lsd:EMK97_11785"/>
<gene>
    <name evidence="2" type="ORF">EMK97_11785</name>
</gene>
<organism evidence="2 3">
    <name type="scientific">Litorilituus sediminis</name>
    <dbReference type="NCBI Taxonomy" id="718192"/>
    <lineage>
        <taxon>Bacteria</taxon>
        <taxon>Pseudomonadati</taxon>
        <taxon>Pseudomonadota</taxon>
        <taxon>Gammaproteobacteria</taxon>
        <taxon>Alteromonadales</taxon>
        <taxon>Colwelliaceae</taxon>
        <taxon>Litorilituus</taxon>
    </lineage>
</organism>
<name>A0A4P6P417_9GAMM</name>
<reference evidence="2 3" key="1">
    <citation type="submission" date="2018-12" db="EMBL/GenBank/DDBJ databases">
        <title>Complete genome of Litorilituus sediminis.</title>
        <authorList>
            <person name="Liu A."/>
            <person name="Rong J."/>
        </authorList>
    </citation>
    <scope>NUCLEOTIDE SEQUENCE [LARGE SCALE GENOMIC DNA]</scope>
    <source>
        <strain evidence="2 3">JCM 17549</strain>
    </source>
</reference>
<dbReference type="OrthoDB" id="1450704at2"/>
<dbReference type="PROSITE" id="PS51186">
    <property type="entry name" value="GNAT"/>
    <property type="match status" value="1"/>
</dbReference>
<keyword evidence="3" id="KW-1185">Reference proteome</keyword>
<protein>
    <submittedName>
        <fullName evidence="2">N-acetyltransferase</fullName>
    </submittedName>
</protein>
<keyword evidence="2" id="KW-0808">Transferase</keyword>